<name>A0A1W0WKS5_HYPEX</name>
<dbReference type="GO" id="GO:0016593">
    <property type="term" value="C:Cdc73/Paf1 complex"/>
    <property type="evidence" value="ECO:0007669"/>
    <property type="project" value="TreeGrafter"/>
</dbReference>
<evidence type="ECO:0000256" key="3">
    <source>
        <dbReference type="ARBA" id="ARBA00023163"/>
    </source>
</evidence>
<feature type="compositionally biased region" description="Basic and acidic residues" evidence="5">
    <location>
        <begin position="28"/>
        <end position="40"/>
    </location>
</feature>
<dbReference type="InterPro" id="IPR004343">
    <property type="entry name" value="Plus-3_dom"/>
</dbReference>
<evidence type="ECO:0000256" key="1">
    <source>
        <dbReference type="ARBA" id="ARBA00004123"/>
    </source>
</evidence>
<dbReference type="Gene3D" id="3.90.70.200">
    <property type="entry name" value="Plus-3 domain"/>
    <property type="match status" value="1"/>
</dbReference>
<gene>
    <name evidence="7" type="ORF">BV898_10048</name>
</gene>
<evidence type="ECO:0000313" key="8">
    <source>
        <dbReference type="Proteomes" id="UP000192578"/>
    </source>
</evidence>
<dbReference type="GO" id="GO:1990269">
    <property type="term" value="F:RNA polymerase II C-terminal domain phosphoserine binding"/>
    <property type="evidence" value="ECO:0007669"/>
    <property type="project" value="TreeGrafter"/>
</dbReference>
<feature type="region of interest" description="Disordered" evidence="5">
    <location>
        <begin position="184"/>
        <end position="317"/>
    </location>
</feature>
<feature type="compositionally biased region" description="Basic and acidic residues" evidence="5">
    <location>
        <begin position="1"/>
        <end position="17"/>
    </location>
</feature>
<keyword evidence="4" id="KW-0539">Nucleus</keyword>
<protein>
    <submittedName>
        <fullName evidence="7">RNA polymerase-associated protein RTF1-like protein</fullName>
    </submittedName>
</protein>
<dbReference type="PROSITE" id="PS51360">
    <property type="entry name" value="PLUS3"/>
    <property type="match status" value="1"/>
</dbReference>
<keyword evidence="3" id="KW-0804">Transcription</keyword>
<evidence type="ECO:0000256" key="4">
    <source>
        <dbReference type="ARBA" id="ARBA00023242"/>
    </source>
</evidence>
<dbReference type="InterPro" id="IPR036128">
    <property type="entry name" value="Plus3-like_sf"/>
</dbReference>
<feature type="compositionally biased region" description="Basic and acidic residues" evidence="5">
    <location>
        <begin position="145"/>
        <end position="160"/>
    </location>
</feature>
<dbReference type="SMART" id="SM00719">
    <property type="entry name" value="Plus3"/>
    <property type="match status" value="1"/>
</dbReference>
<dbReference type="OrthoDB" id="166375at2759"/>
<dbReference type="GO" id="GO:0003677">
    <property type="term" value="F:DNA binding"/>
    <property type="evidence" value="ECO:0007669"/>
    <property type="project" value="InterPro"/>
</dbReference>
<dbReference type="Pfam" id="PF03126">
    <property type="entry name" value="Plus-3"/>
    <property type="match status" value="1"/>
</dbReference>
<evidence type="ECO:0000259" key="6">
    <source>
        <dbReference type="PROSITE" id="PS51360"/>
    </source>
</evidence>
<proteinExistence type="predicted"/>
<dbReference type="PANTHER" id="PTHR13115">
    <property type="entry name" value="RNA POLYMERASE-ASSOCIATED PROTEIN RTF1 HOMOLOG"/>
    <property type="match status" value="1"/>
</dbReference>
<dbReference type="EMBL" id="MTYJ01000082">
    <property type="protein sequence ID" value="OQV15796.1"/>
    <property type="molecule type" value="Genomic_DNA"/>
</dbReference>
<feature type="compositionally biased region" description="Acidic residues" evidence="5">
    <location>
        <begin position="18"/>
        <end position="27"/>
    </location>
</feature>
<feature type="compositionally biased region" description="Basic residues" evidence="5">
    <location>
        <begin position="184"/>
        <end position="196"/>
    </location>
</feature>
<accession>A0A1W0WKS5</accession>
<dbReference type="Proteomes" id="UP000192578">
    <property type="component" value="Unassembled WGS sequence"/>
</dbReference>
<feature type="compositionally biased region" description="Acidic residues" evidence="5">
    <location>
        <begin position="258"/>
        <end position="269"/>
    </location>
</feature>
<reference evidence="8" key="1">
    <citation type="submission" date="2017-01" db="EMBL/GenBank/DDBJ databases">
        <title>Comparative genomics of anhydrobiosis in the tardigrade Hypsibius dujardini.</title>
        <authorList>
            <person name="Yoshida Y."/>
            <person name="Koutsovoulos G."/>
            <person name="Laetsch D."/>
            <person name="Stevens L."/>
            <person name="Kumar S."/>
            <person name="Horikawa D."/>
            <person name="Ishino K."/>
            <person name="Komine S."/>
            <person name="Tomita M."/>
            <person name="Blaxter M."/>
            <person name="Arakawa K."/>
        </authorList>
    </citation>
    <scope>NUCLEOTIDE SEQUENCE [LARGE SCALE GENOMIC DNA]</scope>
    <source>
        <strain evidence="8">Z151</strain>
    </source>
</reference>
<dbReference type="PANTHER" id="PTHR13115:SF8">
    <property type="entry name" value="RNA POLYMERASE-ASSOCIATED PROTEIN RTF1 HOMOLOG"/>
    <property type="match status" value="1"/>
</dbReference>
<feature type="region of interest" description="Disordered" evidence="5">
    <location>
        <begin position="1"/>
        <end position="160"/>
    </location>
</feature>
<feature type="compositionally biased region" description="Acidic residues" evidence="5">
    <location>
        <begin position="111"/>
        <end position="141"/>
    </location>
</feature>
<comment type="subcellular location">
    <subcellularLocation>
        <location evidence="1">Nucleus</location>
    </subcellularLocation>
</comment>
<feature type="domain" description="Plus3" evidence="6">
    <location>
        <begin position="316"/>
        <end position="453"/>
    </location>
</feature>
<dbReference type="SUPFAM" id="SSF159042">
    <property type="entry name" value="Plus3-like"/>
    <property type="match status" value="1"/>
</dbReference>
<keyword evidence="2" id="KW-0805">Transcription regulation</keyword>
<evidence type="ECO:0000256" key="5">
    <source>
        <dbReference type="SAM" id="MobiDB-lite"/>
    </source>
</evidence>
<keyword evidence="8" id="KW-1185">Reference proteome</keyword>
<evidence type="ECO:0000256" key="2">
    <source>
        <dbReference type="ARBA" id="ARBA00023015"/>
    </source>
</evidence>
<feature type="compositionally biased region" description="Basic residues" evidence="5">
    <location>
        <begin position="85"/>
        <end position="105"/>
    </location>
</feature>
<sequence>MSSSDEDVKPDVKKESSSDDDDDDDDAKDAKKEVKTEKRSRSSSSSDDESKDEPIHSRLRAKKSKASNIYSSSSEEEISDDDKKKKGKKTAKGKKAPSKSARSSKAKPAEPDIEEGEVSEDESEDDDISDAEYKDEYDENLIGDAEDKQRLACMSERERETEIYRRLEQRQIAKRRFELEQKLRKRAANQAKKKSLTKAVDDTSARSKERRLMVEGKKDSKAKAIEDLRAAREEKKSRAAELEKKRAAVKPRKRRETESDDEEDEEEEDALLKDVKRKQVKDSSGSSSSDDDDDDDEGRPKKSKREGERDSSQDPITGCEDLEKLRLSRFRLSKWLYLPYFADLVKGFFVRVNLGDMEKNQPIYTVAEILGLGSPAKPYNVALPGEKPLMTNVTLKLGYYGKEKDITMNYVSNQVFTSTEFEEFKCRTANRQCPLPTLEHMKRKFLQSVEANKYEMTDADITKMVAQKDQLGMKPRNIVMRKAELVKMRDSALRMDAPEEARKIQQELDDLEQQTAQQDAPRQAGQTKIEAINRRNKSAAMEALGKALSSKEVKQEQVADDPFTRRWGTPMLKKDKKSAVDSAAKVEVKTEATVAAAPTAPVKADPFSNHDFHIDLNIDFSDFALPSSSFTRRTK</sequence>
<dbReference type="AlphaFoldDB" id="A0A1W0WKS5"/>
<evidence type="ECO:0000313" key="7">
    <source>
        <dbReference type="EMBL" id="OQV15796.1"/>
    </source>
</evidence>
<organism evidence="7 8">
    <name type="scientific">Hypsibius exemplaris</name>
    <name type="common">Freshwater tardigrade</name>
    <dbReference type="NCBI Taxonomy" id="2072580"/>
    <lineage>
        <taxon>Eukaryota</taxon>
        <taxon>Metazoa</taxon>
        <taxon>Ecdysozoa</taxon>
        <taxon>Tardigrada</taxon>
        <taxon>Eutardigrada</taxon>
        <taxon>Parachela</taxon>
        <taxon>Hypsibioidea</taxon>
        <taxon>Hypsibiidae</taxon>
        <taxon>Hypsibius</taxon>
    </lineage>
</organism>
<comment type="caution">
    <text evidence="7">The sequence shown here is derived from an EMBL/GenBank/DDBJ whole genome shotgun (WGS) entry which is preliminary data.</text>
</comment>
<feature type="compositionally biased region" description="Basic and acidic residues" evidence="5">
    <location>
        <begin position="199"/>
        <end position="246"/>
    </location>
</feature>